<gene>
    <name evidence="1" type="ORF">H8K47_03010</name>
</gene>
<proteinExistence type="predicted"/>
<evidence type="ECO:0000313" key="2">
    <source>
        <dbReference type="Proteomes" id="UP000612361"/>
    </source>
</evidence>
<sequence length="173" mass="18572">MTDTANTPVPDTLEDMLPVGMISSGGSVAAAMASVAQAKRGLPGWEAFHYERVAPLEYEITGGIAVNIAGVKKFQGEHDTVQITETEILNALRAAQHPAQPDVMSLLEQDLLAADIGHSRTAPAGHQPKFLKVVFALPEDEAGRQRLLQAFQLQASFFGARVQACSLHDHHPV</sequence>
<keyword evidence="2" id="KW-1185">Reference proteome</keyword>
<comment type="caution">
    <text evidence="1">The sequence shown here is derived from an EMBL/GenBank/DDBJ whole genome shotgun (WGS) entry which is preliminary data.</text>
</comment>
<name>A0A923KRX9_9BURK</name>
<dbReference type="EMBL" id="JACOGG010000002">
    <property type="protein sequence ID" value="MBC3934324.1"/>
    <property type="molecule type" value="Genomic_DNA"/>
</dbReference>
<dbReference type="Proteomes" id="UP000612361">
    <property type="component" value="Unassembled WGS sequence"/>
</dbReference>
<dbReference type="AlphaFoldDB" id="A0A923KRX9"/>
<evidence type="ECO:0000313" key="1">
    <source>
        <dbReference type="EMBL" id="MBC3934324.1"/>
    </source>
</evidence>
<dbReference type="RefSeq" id="WP_186879941.1">
    <property type="nucleotide sequence ID" value="NZ_JACOGG010000002.1"/>
</dbReference>
<protein>
    <submittedName>
        <fullName evidence="1">Uncharacterized protein</fullName>
    </submittedName>
</protein>
<accession>A0A923KRX9</accession>
<reference evidence="1" key="1">
    <citation type="submission" date="2020-08" db="EMBL/GenBank/DDBJ databases">
        <title>Novel species isolated from subtropical streams in China.</title>
        <authorList>
            <person name="Lu H."/>
        </authorList>
    </citation>
    <scope>NUCLEOTIDE SEQUENCE</scope>
    <source>
        <strain evidence="1">CY7W</strain>
    </source>
</reference>
<organism evidence="1 2">
    <name type="scientific">Undibacterium rugosum</name>
    <dbReference type="NCBI Taxonomy" id="2762291"/>
    <lineage>
        <taxon>Bacteria</taxon>
        <taxon>Pseudomonadati</taxon>
        <taxon>Pseudomonadota</taxon>
        <taxon>Betaproteobacteria</taxon>
        <taxon>Burkholderiales</taxon>
        <taxon>Oxalobacteraceae</taxon>
        <taxon>Undibacterium</taxon>
    </lineage>
</organism>